<protein>
    <recommendedName>
        <fullName evidence="4">MARVEL domain-containing protein</fullName>
    </recommendedName>
</protein>
<dbReference type="Proteomes" id="UP001280581">
    <property type="component" value="Unassembled WGS sequence"/>
</dbReference>
<keyword evidence="1" id="KW-1133">Transmembrane helix</keyword>
<accession>A0AAN6LVN2</accession>
<dbReference type="AlphaFoldDB" id="A0AAN6LVN2"/>
<name>A0AAN6LVN2_9PLEO</name>
<feature type="transmembrane region" description="Helical" evidence="1">
    <location>
        <begin position="84"/>
        <end position="105"/>
    </location>
</feature>
<keyword evidence="3" id="KW-1185">Reference proteome</keyword>
<feature type="transmembrane region" description="Helical" evidence="1">
    <location>
        <begin position="29"/>
        <end position="49"/>
    </location>
</feature>
<gene>
    <name evidence="2" type="ORF">GRF29_77g305329</name>
</gene>
<evidence type="ECO:0000313" key="3">
    <source>
        <dbReference type="Proteomes" id="UP001280581"/>
    </source>
</evidence>
<dbReference type="PANTHER" id="PTHR39608:SF2">
    <property type="entry name" value="MARVEL DOMAIN-CONTAINING PROTEIN"/>
    <property type="match status" value="1"/>
</dbReference>
<feature type="transmembrane region" description="Helical" evidence="1">
    <location>
        <begin position="55"/>
        <end position="75"/>
    </location>
</feature>
<evidence type="ECO:0008006" key="4">
    <source>
        <dbReference type="Google" id="ProtNLM"/>
    </source>
</evidence>
<evidence type="ECO:0000256" key="1">
    <source>
        <dbReference type="SAM" id="Phobius"/>
    </source>
</evidence>
<keyword evidence="1" id="KW-0472">Membrane</keyword>
<feature type="transmembrane region" description="Helical" evidence="1">
    <location>
        <begin position="125"/>
        <end position="147"/>
    </location>
</feature>
<dbReference type="EMBL" id="WVTA01000007">
    <property type="protein sequence ID" value="KAK3208307.1"/>
    <property type="molecule type" value="Genomic_DNA"/>
</dbReference>
<keyword evidence="1" id="KW-0812">Transmembrane</keyword>
<organism evidence="2 3">
    <name type="scientific">Pseudopithomyces chartarum</name>
    <dbReference type="NCBI Taxonomy" id="1892770"/>
    <lineage>
        <taxon>Eukaryota</taxon>
        <taxon>Fungi</taxon>
        <taxon>Dikarya</taxon>
        <taxon>Ascomycota</taxon>
        <taxon>Pezizomycotina</taxon>
        <taxon>Dothideomycetes</taxon>
        <taxon>Pleosporomycetidae</taxon>
        <taxon>Pleosporales</taxon>
        <taxon>Massarineae</taxon>
        <taxon>Didymosphaeriaceae</taxon>
        <taxon>Pseudopithomyces</taxon>
    </lineage>
</organism>
<comment type="caution">
    <text evidence="2">The sequence shown here is derived from an EMBL/GenBank/DDBJ whole genome shotgun (WGS) entry which is preliminary data.</text>
</comment>
<proteinExistence type="predicted"/>
<dbReference type="PANTHER" id="PTHR39608">
    <property type="entry name" value="INTEGRAL MEMBRANE PROTEIN (AFU_ORTHOLOGUE AFUA_5G08640)"/>
    <property type="match status" value="1"/>
</dbReference>
<reference evidence="2 3" key="1">
    <citation type="submission" date="2021-02" db="EMBL/GenBank/DDBJ databases">
        <title>Genome assembly of Pseudopithomyces chartarum.</title>
        <authorList>
            <person name="Jauregui R."/>
            <person name="Singh J."/>
            <person name="Voisey C."/>
        </authorList>
    </citation>
    <scope>NUCLEOTIDE SEQUENCE [LARGE SCALE GENOMIC DNA]</scope>
    <source>
        <strain evidence="2 3">AGR01</strain>
    </source>
</reference>
<evidence type="ECO:0000313" key="2">
    <source>
        <dbReference type="EMBL" id="KAK3208307.1"/>
    </source>
</evidence>
<sequence>MTRHSTNDYGAPAPRTNKMHRPALMANHALHFISSLIVLGISAYFISAFTHNTHLRYWVGLSAADILLYTPALFLPTMKSYKGYLAPIALVFSYLWLVAFVFSSQDYNYNEGQLYNSPRGANKPGLKYTLEAFAFLAFFTNVIGFFLEARLWDVQRFKGGNTFDADKYHTAPATGNAPATV</sequence>